<comment type="caution">
    <text evidence="1">The sequence shown here is derived from an EMBL/GenBank/DDBJ whole genome shotgun (WGS) entry which is preliminary data.</text>
</comment>
<dbReference type="AlphaFoldDB" id="A0A8S9RJI3"/>
<name>A0A8S9RJI3_BRACR</name>
<dbReference type="EMBL" id="QGKX02000095">
    <property type="protein sequence ID" value="KAF3573354.1"/>
    <property type="molecule type" value="Genomic_DNA"/>
</dbReference>
<evidence type="ECO:0000313" key="2">
    <source>
        <dbReference type="Proteomes" id="UP000712600"/>
    </source>
</evidence>
<accession>A0A8S9RJI3</accession>
<gene>
    <name evidence="1" type="ORF">F2Q69_00059526</name>
</gene>
<reference evidence="1" key="1">
    <citation type="submission" date="2019-12" db="EMBL/GenBank/DDBJ databases">
        <title>Genome sequencing and annotation of Brassica cretica.</title>
        <authorList>
            <person name="Studholme D.J."/>
            <person name="Sarris P."/>
        </authorList>
    </citation>
    <scope>NUCLEOTIDE SEQUENCE</scope>
    <source>
        <strain evidence="1">PFS-109/04</strain>
        <tissue evidence="1">Leaf</tissue>
    </source>
</reference>
<organism evidence="1 2">
    <name type="scientific">Brassica cretica</name>
    <name type="common">Mustard</name>
    <dbReference type="NCBI Taxonomy" id="69181"/>
    <lineage>
        <taxon>Eukaryota</taxon>
        <taxon>Viridiplantae</taxon>
        <taxon>Streptophyta</taxon>
        <taxon>Embryophyta</taxon>
        <taxon>Tracheophyta</taxon>
        <taxon>Spermatophyta</taxon>
        <taxon>Magnoliopsida</taxon>
        <taxon>eudicotyledons</taxon>
        <taxon>Gunneridae</taxon>
        <taxon>Pentapetalae</taxon>
        <taxon>rosids</taxon>
        <taxon>malvids</taxon>
        <taxon>Brassicales</taxon>
        <taxon>Brassicaceae</taxon>
        <taxon>Brassiceae</taxon>
        <taxon>Brassica</taxon>
    </lineage>
</organism>
<protein>
    <submittedName>
        <fullName evidence="1">Uncharacterized protein</fullName>
    </submittedName>
</protein>
<dbReference type="Proteomes" id="UP000712600">
    <property type="component" value="Unassembled WGS sequence"/>
</dbReference>
<proteinExistence type="predicted"/>
<evidence type="ECO:0000313" key="1">
    <source>
        <dbReference type="EMBL" id="KAF3573354.1"/>
    </source>
</evidence>
<sequence length="198" mass="21918">MNSWSLETDLVTRGLREDPGVAWGPRGRGGARRFSLDPEIVFGAQRFPYTMRSYMGLRGPSLDPGILTGARRRSGDRIGTLGFYPFSKVIFRPLRPYRNPEVSSLDPEIFDWNPDVLKAEPGGSSLDPEIFDWNPEAIGEPEGPGVPWEAGIFYFSEGPYSASLGKATTGTCLDFAFCRSEAGHYRVPMLYSTSAESH</sequence>